<keyword evidence="1" id="KW-1133">Transmembrane helix</keyword>
<dbReference type="PROSITE" id="PS50887">
    <property type="entry name" value="GGDEF"/>
    <property type="match status" value="1"/>
</dbReference>
<dbReference type="AlphaFoldDB" id="A0A832IG68"/>
<dbReference type="Gene3D" id="3.30.70.270">
    <property type="match status" value="1"/>
</dbReference>
<dbReference type="PANTHER" id="PTHR46663">
    <property type="entry name" value="DIGUANYLATE CYCLASE DGCT-RELATED"/>
    <property type="match status" value="1"/>
</dbReference>
<dbReference type="InterPro" id="IPR000160">
    <property type="entry name" value="GGDEF_dom"/>
</dbReference>
<evidence type="ECO:0000256" key="1">
    <source>
        <dbReference type="SAM" id="Phobius"/>
    </source>
</evidence>
<dbReference type="EMBL" id="DTKQ01000054">
    <property type="protein sequence ID" value="HGZ79966.1"/>
    <property type="molecule type" value="Genomic_DNA"/>
</dbReference>
<dbReference type="InterPro" id="IPR052163">
    <property type="entry name" value="DGC-Regulatory_Protein"/>
</dbReference>
<feature type="transmembrane region" description="Helical" evidence="1">
    <location>
        <begin position="102"/>
        <end position="121"/>
    </location>
</feature>
<organism evidence="3">
    <name type="scientific">Pseudothermotoga hypogea</name>
    <dbReference type="NCBI Taxonomy" id="57487"/>
    <lineage>
        <taxon>Bacteria</taxon>
        <taxon>Thermotogati</taxon>
        <taxon>Thermotogota</taxon>
        <taxon>Thermotogae</taxon>
        <taxon>Thermotogales</taxon>
        <taxon>Thermotogaceae</taxon>
        <taxon>Pseudothermotoga</taxon>
    </lineage>
</organism>
<dbReference type="SUPFAM" id="SSF55073">
    <property type="entry name" value="Nucleotide cyclase"/>
    <property type="match status" value="1"/>
</dbReference>
<feature type="transmembrane region" description="Helical" evidence="1">
    <location>
        <begin position="184"/>
        <end position="204"/>
    </location>
</feature>
<dbReference type="PANTHER" id="PTHR46663:SF4">
    <property type="entry name" value="DIGUANYLATE CYCLASE DGCT-RELATED"/>
    <property type="match status" value="1"/>
</dbReference>
<comment type="caution">
    <text evidence="3">The sequence shown here is derived from an EMBL/GenBank/DDBJ whole genome shotgun (WGS) entry which is preliminary data.</text>
</comment>
<evidence type="ECO:0000313" key="3">
    <source>
        <dbReference type="EMBL" id="HGZ79966.1"/>
    </source>
</evidence>
<accession>A0A832IG68</accession>
<feature type="transmembrane region" description="Helical" evidence="1">
    <location>
        <begin position="133"/>
        <end position="151"/>
    </location>
</feature>
<protein>
    <submittedName>
        <fullName evidence="3">GGDEF domain-containing protein</fullName>
    </submittedName>
</protein>
<name>A0A832IG68_9THEM</name>
<dbReference type="InterPro" id="IPR043128">
    <property type="entry name" value="Rev_trsase/Diguanyl_cyclase"/>
</dbReference>
<dbReference type="CDD" id="cd01949">
    <property type="entry name" value="GGDEF"/>
    <property type="match status" value="1"/>
</dbReference>
<dbReference type="InterPro" id="IPR029787">
    <property type="entry name" value="Nucleotide_cyclase"/>
</dbReference>
<dbReference type="Pfam" id="PF00990">
    <property type="entry name" value="GGDEF"/>
    <property type="match status" value="1"/>
</dbReference>
<feature type="domain" description="GGDEF" evidence="2">
    <location>
        <begin position="245"/>
        <end position="379"/>
    </location>
</feature>
<reference evidence="3" key="1">
    <citation type="journal article" date="2020" name="mSystems">
        <title>Genome- and Community-Level Interaction Insights into Carbon Utilization and Element Cycling Functions of Hydrothermarchaeota in Hydrothermal Sediment.</title>
        <authorList>
            <person name="Zhou Z."/>
            <person name="Liu Y."/>
            <person name="Xu W."/>
            <person name="Pan J."/>
            <person name="Luo Z.H."/>
            <person name="Li M."/>
        </authorList>
    </citation>
    <scope>NUCLEOTIDE SEQUENCE [LARGE SCALE GENOMIC DNA]</scope>
    <source>
        <strain evidence="3">SpSt-86</strain>
    </source>
</reference>
<gene>
    <name evidence="3" type="ORF">ENW55_08275</name>
</gene>
<proteinExistence type="predicted"/>
<keyword evidence="1" id="KW-0812">Transmembrane</keyword>
<dbReference type="SMART" id="SM00267">
    <property type="entry name" value="GGDEF"/>
    <property type="match status" value="1"/>
</dbReference>
<dbReference type="NCBIfam" id="TIGR00254">
    <property type="entry name" value="GGDEF"/>
    <property type="match status" value="1"/>
</dbReference>
<dbReference type="FunFam" id="3.30.70.270:FF:000001">
    <property type="entry name" value="Diguanylate cyclase domain protein"/>
    <property type="match status" value="1"/>
</dbReference>
<feature type="transmembrane region" description="Helical" evidence="1">
    <location>
        <begin position="158"/>
        <end position="178"/>
    </location>
</feature>
<evidence type="ECO:0000259" key="2">
    <source>
        <dbReference type="PROSITE" id="PS50887"/>
    </source>
</evidence>
<sequence length="382" mass="42245">MYSTANCAPCNALAPSAAAGPVIGAKNPILTAAKVSNDTTNRITTSVLFTTSDPSFVGKSATIIEQRGRKAKSWDCGLIKSERGVSFEVGGERINKVARSGFLRTVLIFLVLIIVSSFVLPKRSEVDEILLCLKLLDFGFRVLIVYVVYGYRYVPMKAGMSLISLSALIDFLSGYLVFPRSELIETLSSLSGCFVVAISLLWLFKDFISEEFHRLLYTDYLTGVLNRQTFMKLASRKLQSLKENETACLLYLDLDGFKKVNDQFGHSFGDKLLQAVAKRIRSCTRSSDLLGRIGGDEFVLFLARADTNMAEEVLERINEKLKEPFSMDGVRIELGLSAGVAVYPKDGESLEDLIEASDKAMYRAKSTKRGKERVRGSEEIVG</sequence>
<keyword evidence="1" id="KW-0472">Membrane</keyword>